<comment type="catalytic activity">
    <reaction evidence="2">
        <text>(6R)-NADPHX = (6S)-NADPHX</text>
        <dbReference type="Rhea" id="RHEA:32227"/>
        <dbReference type="ChEBI" id="CHEBI:64076"/>
        <dbReference type="ChEBI" id="CHEBI:64077"/>
        <dbReference type="EC" id="5.1.99.6"/>
    </reaction>
</comment>
<dbReference type="PANTHER" id="PTHR13232">
    <property type="entry name" value="NAD(P)H-HYDRATE EPIMERASE"/>
    <property type="match status" value="1"/>
</dbReference>
<dbReference type="Gene3D" id="3.40.50.10260">
    <property type="entry name" value="YjeF N-terminal domain"/>
    <property type="match status" value="1"/>
</dbReference>
<dbReference type="PANTHER" id="PTHR13232:SF10">
    <property type="entry name" value="NAD(P)H-HYDRATE EPIMERASE"/>
    <property type="match status" value="1"/>
</dbReference>
<evidence type="ECO:0000256" key="1">
    <source>
        <dbReference type="ARBA" id="ARBA00000013"/>
    </source>
</evidence>
<dbReference type="PROSITE" id="PS51385">
    <property type="entry name" value="YJEF_N"/>
    <property type="match status" value="1"/>
</dbReference>
<dbReference type="OrthoDB" id="10064708at2759"/>
<dbReference type="InterPro" id="IPR036652">
    <property type="entry name" value="YjeF_N_dom_sf"/>
</dbReference>
<dbReference type="InterPro" id="IPR004443">
    <property type="entry name" value="YjeF_N_dom"/>
</dbReference>
<dbReference type="InterPro" id="IPR032976">
    <property type="entry name" value="YJEFN_prot_NAXE-like"/>
</dbReference>
<keyword evidence="12" id="KW-1185">Reference proteome</keyword>
<dbReference type="Pfam" id="PF03853">
    <property type="entry name" value="YjeF_N"/>
    <property type="match status" value="1"/>
</dbReference>
<evidence type="ECO:0000256" key="4">
    <source>
        <dbReference type="ARBA" id="ARBA00022723"/>
    </source>
</evidence>
<keyword evidence="8" id="KW-0520">NAD</keyword>
<keyword evidence="4" id="KW-0479">Metal-binding</keyword>
<evidence type="ECO:0000256" key="7">
    <source>
        <dbReference type="ARBA" id="ARBA00022958"/>
    </source>
</evidence>
<dbReference type="SUPFAM" id="SSF64153">
    <property type="entry name" value="YjeF N-terminal domain-like"/>
    <property type="match status" value="1"/>
</dbReference>
<name>E4XFB8_OIKDI</name>
<evidence type="ECO:0000256" key="2">
    <source>
        <dbReference type="ARBA" id="ARBA00000909"/>
    </source>
</evidence>
<dbReference type="GO" id="GO:0046872">
    <property type="term" value="F:metal ion binding"/>
    <property type="evidence" value="ECO:0007669"/>
    <property type="project" value="UniProtKB-KW"/>
</dbReference>
<evidence type="ECO:0000256" key="6">
    <source>
        <dbReference type="ARBA" id="ARBA00022857"/>
    </source>
</evidence>
<evidence type="ECO:0000313" key="11">
    <source>
        <dbReference type="EMBL" id="CBY24306.1"/>
    </source>
</evidence>
<keyword evidence="6" id="KW-0521">NADP</keyword>
<sequence length="173" mass="19305">MVVTGSSLQGILSKMGRQIDLLYPKRPKKQVYEDLFVAASRSGVRVLDEQPSYEDYSQIVDAIFGFSFDPSGGIRAPFDDIINDSLMGTPILSVDSPSGWDVNRGPISENSINPQVNISLSVPKPSIKHFNGRNFLGGRFIPQSIIEEFNLCLPQYPNEEFILEFSLDDVIFE</sequence>
<dbReference type="InParanoid" id="E4XFB8"/>
<evidence type="ECO:0000256" key="3">
    <source>
        <dbReference type="ARBA" id="ARBA00012228"/>
    </source>
</evidence>
<comment type="catalytic activity">
    <reaction evidence="1">
        <text>(6R)-NADHX = (6S)-NADHX</text>
        <dbReference type="Rhea" id="RHEA:32215"/>
        <dbReference type="ChEBI" id="CHEBI:64074"/>
        <dbReference type="ChEBI" id="CHEBI:64075"/>
        <dbReference type="EC" id="5.1.99.6"/>
    </reaction>
</comment>
<gene>
    <name evidence="11" type="ORF">GSOID_T00009659001</name>
</gene>
<dbReference type="Proteomes" id="UP000001307">
    <property type="component" value="Unassembled WGS sequence"/>
</dbReference>
<dbReference type="EC" id="5.1.99.6" evidence="3"/>
<evidence type="ECO:0000313" key="12">
    <source>
        <dbReference type="Proteomes" id="UP000001307"/>
    </source>
</evidence>
<reference evidence="11" key="1">
    <citation type="journal article" date="2010" name="Science">
        <title>Plasticity of animal genome architecture unmasked by rapid evolution of a pelagic tunicate.</title>
        <authorList>
            <person name="Denoeud F."/>
            <person name="Henriet S."/>
            <person name="Mungpakdee S."/>
            <person name="Aury J.M."/>
            <person name="Da Silva C."/>
            <person name="Brinkmann H."/>
            <person name="Mikhaleva J."/>
            <person name="Olsen L.C."/>
            <person name="Jubin C."/>
            <person name="Canestro C."/>
            <person name="Bouquet J.M."/>
            <person name="Danks G."/>
            <person name="Poulain J."/>
            <person name="Campsteijn C."/>
            <person name="Adamski M."/>
            <person name="Cross I."/>
            <person name="Yadetie F."/>
            <person name="Muffato M."/>
            <person name="Louis A."/>
            <person name="Butcher S."/>
            <person name="Tsagkogeorga G."/>
            <person name="Konrad A."/>
            <person name="Singh S."/>
            <person name="Jensen M.F."/>
            <person name="Cong E.H."/>
            <person name="Eikeseth-Otteraa H."/>
            <person name="Noel B."/>
            <person name="Anthouard V."/>
            <person name="Porcel B.M."/>
            <person name="Kachouri-Lafond R."/>
            <person name="Nishino A."/>
            <person name="Ugolini M."/>
            <person name="Chourrout P."/>
            <person name="Nishida H."/>
            <person name="Aasland R."/>
            <person name="Huzurbazar S."/>
            <person name="Westhof E."/>
            <person name="Delsuc F."/>
            <person name="Lehrach H."/>
            <person name="Reinhardt R."/>
            <person name="Weissenbach J."/>
            <person name="Roy S.W."/>
            <person name="Artiguenave F."/>
            <person name="Postlethwait J.H."/>
            <person name="Manak J.R."/>
            <person name="Thompson E.M."/>
            <person name="Jaillon O."/>
            <person name="Du Pasquier L."/>
            <person name="Boudinot P."/>
            <person name="Liberles D.A."/>
            <person name="Volff J.N."/>
            <person name="Philippe H."/>
            <person name="Lenhard B."/>
            <person name="Roest Crollius H."/>
            <person name="Wincker P."/>
            <person name="Chourrout D."/>
        </authorList>
    </citation>
    <scope>NUCLEOTIDE SEQUENCE [LARGE SCALE GENOMIC DNA]</scope>
</reference>
<dbReference type="EMBL" id="FN653044">
    <property type="protein sequence ID" value="CBY24306.1"/>
    <property type="molecule type" value="Genomic_DNA"/>
</dbReference>
<accession>E4XFB8</accession>
<protein>
    <recommendedName>
        <fullName evidence="3">NAD(P)H-hydrate epimerase</fullName>
        <ecNumber evidence="3">5.1.99.6</ecNumber>
    </recommendedName>
</protein>
<proteinExistence type="predicted"/>
<evidence type="ECO:0000259" key="10">
    <source>
        <dbReference type="PROSITE" id="PS51385"/>
    </source>
</evidence>
<dbReference type="GO" id="GO:0052856">
    <property type="term" value="F:NAD(P)HX epimerase activity"/>
    <property type="evidence" value="ECO:0007669"/>
    <property type="project" value="UniProtKB-EC"/>
</dbReference>
<dbReference type="GO" id="GO:0000166">
    <property type="term" value="F:nucleotide binding"/>
    <property type="evidence" value="ECO:0007669"/>
    <property type="project" value="UniProtKB-KW"/>
</dbReference>
<evidence type="ECO:0000256" key="5">
    <source>
        <dbReference type="ARBA" id="ARBA00022741"/>
    </source>
</evidence>
<keyword evidence="9" id="KW-0413">Isomerase</keyword>
<organism evidence="11">
    <name type="scientific">Oikopleura dioica</name>
    <name type="common">Tunicate</name>
    <dbReference type="NCBI Taxonomy" id="34765"/>
    <lineage>
        <taxon>Eukaryota</taxon>
        <taxon>Metazoa</taxon>
        <taxon>Chordata</taxon>
        <taxon>Tunicata</taxon>
        <taxon>Appendicularia</taxon>
        <taxon>Copelata</taxon>
        <taxon>Oikopleuridae</taxon>
        <taxon>Oikopleura</taxon>
    </lineage>
</organism>
<evidence type="ECO:0000256" key="9">
    <source>
        <dbReference type="ARBA" id="ARBA00023235"/>
    </source>
</evidence>
<keyword evidence="7" id="KW-0630">Potassium</keyword>
<feature type="domain" description="YjeF N-terminal" evidence="10">
    <location>
        <begin position="1"/>
        <end position="152"/>
    </location>
</feature>
<keyword evidence="5" id="KW-0547">Nucleotide-binding</keyword>
<evidence type="ECO:0000256" key="8">
    <source>
        <dbReference type="ARBA" id="ARBA00023027"/>
    </source>
</evidence>
<dbReference type="FunCoup" id="E4XFB8">
    <property type="interactions" value="363"/>
</dbReference>
<dbReference type="AlphaFoldDB" id="E4XFB8"/>
<dbReference type="GO" id="GO:0005739">
    <property type="term" value="C:mitochondrion"/>
    <property type="evidence" value="ECO:0007669"/>
    <property type="project" value="TreeGrafter"/>
</dbReference>